<feature type="non-terminal residue" evidence="2">
    <location>
        <position position="244"/>
    </location>
</feature>
<evidence type="ECO:0000313" key="2">
    <source>
        <dbReference type="EMBL" id="POM78602.1"/>
    </source>
</evidence>
<protein>
    <recommendedName>
        <fullName evidence="4">PiggyBac transposable element-derived protein domain-containing protein</fullName>
    </recommendedName>
</protein>
<keyword evidence="3" id="KW-1185">Reference proteome</keyword>
<proteinExistence type="predicted"/>
<dbReference type="Proteomes" id="UP000237271">
    <property type="component" value="Unassembled WGS sequence"/>
</dbReference>
<accession>A0A2P4YLC5</accession>
<reference evidence="2 3" key="1">
    <citation type="journal article" date="2017" name="Genome Biol. Evol.">
        <title>Phytophthora megakarya and P. palmivora, closely related causal agents of cacao black pod rot, underwent increases in genome sizes and gene numbers by different mechanisms.</title>
        <authorList>
            <person name="Ali S.S."/>
            <person name="Shao J."/>
            <person name="Lary D.J."/>
            <person name="Kronmiller B."/>
            <person name="Shen D."/>
            <person name="Strem M.D."/>
            <person name="Amoako-Attah I."/>
            <person name="Akrofi A.Y."/>
            <person name="Begoude B.A."/>
            <person name="Ten Hoopen G.M."/>
            <person name="Coulibaly K."/>
            <person name="Kebe B.I."/>
            <person name="Melnick R.L."/>
            <person name="Guiltinan M.J."/>
            <person name="Tyler B.M."/>
            <person name="Meinhardt L.W."/>
            <person name="Bailey B.A."/>
        </authorList>
    </citation>
    <scope>NUCLEOTIDE SEQUENCE [LARGE SCALE GENOMIC DNA]</scope>
    <source>
        <strain evidence="3">sbr112.9</strain>
    </source>
</reference>
<organism evidence="2 3">
    <name type="scientific">Phytophthora palmivora</name>
    <dbReference type="NCBI Taxonomy" id="4796"/>
    <lineage>
        <taxon>Eukaryota</taxon>
        <taxon>Sar</taxon>
        <taxon>Stramenopiles</taxon>
        <taxon>Oomycota</taxon>
        <taxon>Peronosporomycetes</taxon>
        <taxon>Peronosporales</taxon>
        <taxon>Peronosporaceae</taxon>
        <taxon>Phytophthora</taxon>
    </lineage>
</organism>
<dbReference type="PANTHER" id="PTHR37069">
    <property type="entry name" value="DDE_TNP_1_7 DOMAIN-CONTAINING PROTEIN"/>
    <property type="match status" value="1"/>
</dbReference>
<evidence type="ECO:0000313" key="3">
    <source>
        <dbReference type="Proteomes" id="UP000237271"/>
    </source>
</evidence>
<sequence length="244" mass="27323">MPDWIDPKEFKRLWSSLVKDGWRARGPSGLSSDHTYVKPGVKGKLQKDKVNVEYFVEQAADVSGPAASRQQVVIDVVENFEEERKTEDEPAFDAFDRDDFMEAFRAENLFGPVDVDDVNLSDEPFLCSAESEDEGSAFDEQEGGEEDYVDDVESDPDFEDVSEVFRQDDAECVSLLVPGGNSELKLDGAALYNGRWGTTKSAAAFAESPIGMFFYFLPKSLWKKIALESDAYRQRSIPVIAQQT</sequence>
<gene>
    <name evidence="2" type="ORF">PHPALM_3846</name>
</gene>
<name>A0A2P4YLC5_9STRA</name>
<dbReference type="EMBL" id="NCKW01001957">
    <property type="protein sequence ID" value="POM78602.1"/>
    <property type="molecule type" value="Genomic_DNA"/>
</dbReference>
<dbReference type="AlphaFoldDB" id="A0A2P4YLC5"/>
<evidence type="ECO:0008006" key="4">
    <source>
        <dbReference type="Google" id="ProtNLM"/>
    </source>
</evidence>
<dbReference type="PANTHER" id="PTHR37069:SF2">
    <property type="entry name" value="PIGGYBAC TRANSPOSABLE ELEMENT-DERIVED PROTEIN DOMAIN-CONTAINING PROTEIN"/>
    <property type="match status" value="1"/>
</dbReference>
<feature type="region of interest" description="Disordered" evidence="1">
    <location>
        <begin position="130"/>
        <end position="149"/>
    </location>
</feature>
<dbReference type="OrthoDB" id="125160at2759"/>
<evidence type="ECO:0000256" key="1">
    <source>
        <dbReference type="SAM" id="MobiDB-lite"/>
    </source>
</evidence>
<comment type="caution">
    <text evidence="2">The sequence shown here is derived from an EMBL/GenBank/DDBJ whole genome shotgun (WGS) entry which is preliminary data.</text>
</comment>